<dbReference type="EMBL" id="JANAVB010038619">
    <property type="protein sequence ID" value="KAJ6800522.1"/>
    <property type="molecule type" value="Genomic_DNA"/>
</dbReference>
<name>A0AAX6E8V8_IRIPA</name>
<comment type="caution">
    <text evidence="2">The sequence shown here is derived from an EMBL/GenBank/DDBJ whole genome shotgun (WGS) entry which is preliminary data.</text>
</comment>
<reference evidence="2" key="2">
    <citation type="submission" date="2023-04" db="EMBL/GenBank/DDBJ databases">
        <authorList>
            <person name="Bruccoleri R.E."/>
            <person name="Oakeley E.J."/>
            <person name="Faust A.-M."/>
            <person name="Dessus-Babus S."/>
            <person name="Altorfer M."/>
            <person name="Burckhardt D."/>
            <person name="Oertli M."/>
            <person name="Naumann U."/>
            <person name="Petersen F."/>
            <person name="Wong J."/>
        </authorList>
    </citation>
    <scope>NUCLEOTIDE SEQUENCE</scope>
    <source>
        <strain evidence="2">GSM-AAB239-AS_SAM_17_03QT</strain>
        <tissue evidence="2">Leaf</tissue>
    </source>
</reference>
<proteinExistence type="predicted"/>
<keyword evidence="1" id="KW-0472">Membrane</keyword>
<evidence type="ECO:0000256" key="1">
    <source>
        <dbReference type="SAM" id="Phobius"/>
    </source>
</evidence>
<keyword evidence="1" id="KW-1133">Transmembrane helix</keyword>
<feature type="transmembrane region" description="Helical" evidence="1">
    <location>
        <begin position="12"/>
        <end position="31"/>
    </location>
</feature>
<sequence>MMKWSPVPFGNSVLATLYFFGTFGKVSWVILHSRIISGIVLVCCGFWKISETICDLWIWESDFRNYFGSSRLRCGLAVDVFDI</sequence>
<evidence type="ECO:0000313" key="3">
    <source>
        <dbReference type="Proteomes" id="UP001140949"/>
    </source>
</evidence>
<keyword evidence="1" id="KW-0812">Transmembrane</keyword>
<reference evidence="2" key="1">
    <citation type="journal article" date="2023" name="GigaByte">
        <title>Genome assembly of the bearded iris, Iris pallida Lam.</title>
        <authorList>
            <person name="Bruccoleri R.E."/>
            <person name="Oakeley E.J."/>
            <person name="Faust A.M.E."/>
            <person name="Altorfer M."/>
            <person name="Dessus-Babus S."/>
            <person name="Burckhardt D."/>
            <person name="Oertli M."/>
            <person name="Naumann U."/>
            <person name="Petersen F."/>
            <person name="Wong J."/>
        </authorList>
    </citation>
    <scope>NUCLEOTIDE SEQUENCE</scope>
    <source>
        <strain evidence="2">GSM-AAB239-AS_SAM_17_03QT</strain>
    </source>
</reference>
<gene>
    <name evidence="2" type="ORF">M6B38_200870</name>
</gene>
<dbReference type="Proteomes" id="UP001140949">
    <property type="component" value="Unassembled WGS sequence"/>
</dbReference>
<keyword evidence="3" id="KW-1185">Reference proteome</keyword>
<protein>
    <submittedName>
        <fullName evidence="2">Uncharacterized protein</fullName>
    </submittedName>
</protein>
<organism evidence="2 3">
    <name type="scientific">Iris pallida</name>
    <name type="common">Sweet iris</name>
    <dbReference type="NCBI Taxonomy" id="29817"/>
    <lineage>
        <taxon>Eukaryota</taxon>
        <taxon>Viridiplantae</taxon>
        <taxon>Streptophyta</taxon>
        <taxon>Embryophyta</taxon>
        <taxon>Tracheophyta</taxon>
        <taxon>Spermatophyta</taxon>
        <taxon>Magnoliopsida</taxon>
        <taxon>Liliopsida</taxon>
        <taxon>Asparagales</taxon>
        <taxon>Iridaceae</taxon>
        <taxon>Iridoideae</taxon>
        <taxon>Irideae</taxon>
        <taxon>Iris</taxon>
    </lineage>
</organism>
<evidence type="ECO:0000313" key="2">
    <source>
        <dbReference type="EMBL" id="KAJ6800522.1"/>
    </source>
</evidence>
<dbReference type="AlphaFoldDB" id="A0AAX6E8V8"/>
<accession>A0AAX6E8V8</accession>